<evidence type="ECO:0008006" key="5">
    <source>
        <dbReference type="Google" id="ProtNLM"/>
    </source>
</evidence>
<gene>
    <name evidence="3" type="ORF">MGAL_10B019795</name>
</gene>
<dbReference type="EMBL" id="UYJE01007162">
    <property type="protein sequence ID" value="VDI52294.1"/>
    <property type="molecule type" value="Genomic_DNA"/>
</dbReference>
<sequence>MLLYIIDGIYPKECNTDRVSWYTAQQNCKEKGMQLTSYLPDTKCLRKRDLFWVGNHADENIQWGENRHLPDNALCLKIAINGSEIRLETEKCRSRLGSLCYTFNTSFGDKGTTNPYSSTISAVENSSTVPIVAGSVGGILGIVIILVILIVIKRRKNQSHKPMNTTVDQRQPHSYSEPVKNTIQEDSRKLVNVTEEGIYNHLGDSEKMSEMKPQDSSIYDVTGDDEYHVFTVSGKQTIKHDDDLYDHGAASDVYNTLNDTVTTNRPESDTYNVK</sequence>
<evidence type="ECO:0000256" key="1">
    <source>
        <dbReference type="SAM" id="MobiDB-lite"/>
    </source>
</evidence>
<organism evidence="3 4">
    <name type="scientific">Mytilus galloprovincialis</name>
    <name type="common">Mediterranean mussel</name>
    <dbReference type="NCBI Taxonomy" id="29158"/>
    <lineage>
        <taxon>Eukaryota</taxon>
        <taxon>Metazoa</taxon>
        <taxon>Spiralia</taxon>
        <taxon>Lophotrochozoa</taxon>
        <taxon>Mollusca</taxon>
        <taxon>Bivalvia</taxon>
        <taxon>Autobranchia</taxon>
        <taxon>Pteriomorphia</taxon>
        <taxon>Mytilida</taxon>
        <taxon>Mytiloidea</taxon>
        <taxon>Mytilidae</taxon>
        <taxon>Mytilinae</taxon>
        <taxon>Mytilus</taxon>
    </lineage>
</organism>
<dbReference type="OrthoDB" id="10417082at2759"/>
<feature type="compositionally biased region" description="Polar residues" evidence="1">
    <location>
        <begin position="160"/>
        <end position="182"/>
    </location>
</feature>
<reference evidence="3" key="1">
    <citation type="submission" date="2018-11" db="EMBL/GenBank/DDBJ databases">
        <authorList>
            <person name="Alioto T."/>
            <person name="Alioto T."/>
        </authorList>
    </citation>
    <scope>NUCLEOTIDE SEQUENCE</scope>
</reference>
<evidence type="ECO:0000256" key="2">
    <source>
        <dbReference type="SAM" id="Phobius"/>
    </source>
</evidence>
<proteinExistence type="predicted"/>
<keyword evidence="4" id="KW-1185">Reference proteome</keyword>
<evidence type="ECO:0000313" key="4">
    <source>
        <dbReference type="Proteomes" id="UP000596742"/>
    </source>
</evidence>
<keyword evidence="2" id="KW-0812">Transmembrane</keyword>
<name>A0A8B6FSD6_MYTGA</name>
<accession>A0A8B6FSD6</accession>
<feature type="transmembrane region" description="Helical" evidence="2">
    <location>
        <begin position="131"/>
        <end position="152"/>
    </location>
</feature>
<keyword evidence="2" id="KW-1133">Transmembrane helix</keyword>
<dbReference type="Proteomes" id="UP000596742">
    <property type="component" value="Unassembled WGS sequence"/>
</dbReference>
<evidence type="ECO:0000313" key="3">
    <source>
        <dbReference type="EMBL" id="VDI52294.1"/>
    </source>
</evidence>
<keyword evidence="2" id="KW-0472">Membrane</keyword>
<dbReference type="AlphaFoldDB" id="A0A8B6FSD6"/>
<feature type="region of interest" description="Disordered" evidence="1">
    <location>
        <begin position="159"/>
        <end position="182"/>
    </location>
</feature>
<comment type="caution">
    <text evidence="3">The sequence shown here is derived from an EMBL/GenBank/DDBJ whole genome shotgun (WGS) entry which is preliminary data.</text>
</comment>
<protein>
    <recommendedName>
        <fullName evidence="5">C-type lectin domain-containing protein</fullName>
    </recommendedName>
</protein>